<evidence type="ECO:0000256" key="1">
    <source>
        <dbReference type="ARBA" id="ARBA00000971"/>
    </source>
</evidence>
<proteinExistence type="predicted"/>
<keyword evidence="6" id="KW-0472">Membrane</keyword>
<feature type="signal peptide" evidence="7">
    <location>
        <begin position="1"/>
        <end position="22"/>
    </location>
</feature>
<reference evidence="9" key="1">
    <citation type="submission" date="2023-08" db="EMBL/GenBank/DDBJ databases">
        <authorList>
            <person name="Audoor S."/>
            <person name="Bilcke G."/>
        </authorList>
    </citation>
    <scope>NUCLEOTIDE SEQUENCE</scope>
</reference>
<organism evidence="9 10">
    <name type="scientific">Cylindrotheca closterium</name>
    <dbReference type="NCBI Taxonomy" id="2856"/>
    <lineage>
        <taxon>Eukaryota</taxon>
        <taxon>Sar</taxon>
        <taxon>Stramenopiles</taxon>
        <taxon>Ochrophyta</taxon>
        <taxon>Bacillariophyta</taxon>
        <taxon>Bacillariophyceae</taxon>
        <taxon>Bacillariophycidae</taxon>
        <taxon>Bacillariales</taxon>
        <taxon>Bacillariaceae</taxon>
        <taxon>Cylindrotheca</taxon>
    </lineage>
</organism>
<evidence type="ECO:0000256" key="7">
    <source>
        <dbReference type="SAM" id="SignalP"/>
    </source>
</evidence>
<dbReference type="Proteomes" id="UP001295423">
    <property type="component" value="Unassembled WGS sequence"/>
</dbReference>
<dbReference type="InterPro" id="IPR046357">
    <property type="entry name" value="PPIase_dom_sf"/>
</dbReference>
<dbReference type="EC" id="5.2.1.8" evidence="2 5"/>
<dbReference type="AlphaFoldDB" id="A0AAD2FW07"/>
<evidence type="ECO:0000256" key="4">
    <source>
        <dbReference type="ARBA" id="ARBA00023235"/>
    </source>
</evidence>
<sequence length="202" mass="21380">MNCFQTVILALAVFGLAHTVEAFTRISAPLARPTTTLGPVARNGLGYEEIEIGTGRNVFPGDAVLCYYVGQYKTANLLGEKTVTFDETLPGEPAEFIVGKGQVIPGFDIGICGDMTLDIPAMKIGGDRKLVIPSALAYGERGAGDSIPPNTDLEFQVSVLSATSKEGLSKDVLLKGFAGLGGFLVFMAGFGYILLQTVFLKH</sequence>
<keyword evidence="10" id="KW-1185">Reference proteome</keyword>
<keyword evidence="4 5" id="KW-0413">Isomerase</keyword>
<evidence type="ECO:0000256" key="5">
    <source>
        <dbReference type="PROSITE-ProRule" id="PRU00277"/>
    </source>
</evidence>
<gene>
    <name evidence="9" type="ORF">CYCCA115_LOCUS15056</name>
</gene>
<feature type="domain" description="PPIase FKBP-type" evidence="8">
    <location>
        <begin position="61"/>
        <end position="163"/>
    </location>
</feature>
<dbReference type="PROSITE" id="PS50059">
    <property type="entry name" value="FKBP_PPIASE"/>
    <property type="match status" value="1"/>
</dbReference>
<dbReference type="EMBL" id="CAKOGP040001869">
    <property type="protein sequence ID" value="CAJ1954463.1"/>
    <property type="molecule type" value="Genomic_DNA"/>
</dbReference>
<dbReference type="InterPro" id="IPR001179">
    <property type="entry name" value="PPIase_FKBP_dom"/>
</dbReference>
<evidence type="ECO:0000313" key="9">
    <source>
        <dbReference type="EMBL" id="CAJ1954463.1"/>
    </source>
</evidence>
<evidence type="ECO:0000259" key="8">
    <source>
        <dbReference type="PROSITE" id="PS50059"/>
    </source>
</evidence>
<dbReference type="Gene3D" id="3.10.50.40">
    <property type="match status" value="1"/>
</dbReference>
<protein>
    <recommendedName>
        <fullName evidence="2 5">peptidylprolyl isomerase</fullName>
        <ecNumber evidence="2 5">5.2.1.8</ecNumber>
    </recommendedName>
</protein>
<keyword evidence="6" id="KW-0812">Transmembrane</keyword>
<feature type="transmembrane region" description="Helical" evidence="6">
    <location>
        <begin position="172"/>
        <end position="195"/>
    </location>
</feature>
<keyword evidence="3 5" id="KW-0697">Rotamase</keyword>
<feature type="chain" id="PRO_5042093095" description="peptidylprolyl isomerase" evidence="7">
    <location>
        <begin position="23"/>
        <end position="202"/>
    </location>
</feature>
<evidence type="ECO:0000256" key="2">
    <source>
        <dbReference type="ARBA" id="ARBA00013194"/>
    </source>
</evidence>
<dbReference type="PANTHER" id="PTHR43811:SF19">
    <property type="entry name" value="39 KDA FK506-BINDING NUCLEAR PROTEIN"/>
    <property type="match status" value="1"/>
</dbReference>
<dbReference type="SUPFAM" id="SSF54534">
    <property type="entry name" value="FKBP-like"/>
    <property type="match status" value="1"/>
</dbReference>
<evidence type="ECO:0000256" key="6">
    <source>
        <dbReference type="SAM" id="Phobius"/>
    </source>
</evidence>
<keyword evidence="6" id="KW-1133">Transmembrane helix</keyword>
<evidence type="ECO:0000256" key="3">
    <source>
        <dbReference type="ARBA" id="ARBA00023110"/>
    </source>
</evidence>
<dbReference type="Pfam" id="PF00254">
    <property type="entry name" value="FKBP_C"/>
    <property type="match status" value="1"/>
</dbReference>
<accession>A0AAD2FW07</accession>
<comment type="catalytic activity">
    <reaction evidence="1 5">
        <text>[protein]-peptidylproline (omega=180) = [protein]-peptidylproline (omega=0)</text>
        <dbReference type="Rhea" id="RHEA:16237"/>
        <dbReference type="Rhea" id="RHEA-COMP:10747"/>
        <dbReference type="Rhea" id="RHEA-COMP:10748"/>
        <dbReference type="ChEBI" id="CHEBI:83833"/>
        <dbReference type="ChEBI" id="CHEBI:83834"/>
        <dbReference type="EC" id="5.2.1.8"/>
    </reaction>
</comment>
<keyword evidence="7" id="KW-0732">Signal</keyword>
<name>A0AAD2FW07_9STRA</name>
<dbReference type="PANTHER" id="PTHR43811">
    <property type="entry name" value="FKBP-TYPE PEPTIDYL-PROLYL CIS-TRANS ISOMERASE FKPA"/>
    <property type="match status" value="1"/>
</dbReference>
<evidence type="ECO:0000313" key="10">
    <source>
        <dbReference type="Proteomes" id="UP001295423"/>
    </source>
</evidence>
<dbReference type="GO" id="GO:0003755">
    <property type="term" value="F:peptidyl-prolyl cis-trans isomerase activity"/>
    <property type="evidence" value="ECO:0007669"/>
    <property type="project" value="UniProtKB-KW"/>
</dbReference>
<comment type="caution">
    <text evidence="9">The sequence shown here is derived from an EMBL/GenBank/DDBJ whole genome shotgun (WGS) entry which is preliminary data.</text>
</comment>